<proteinExistence type="predicted"/>
<evidence type="ECO:0000313" key="2">
    <source>
        <dbReference type="Proteomes" id="UP000694404"/>
    </source>
</evidence>
<reference evidence="1" key="2">
    <citation type="submission" date="2025-09" db="UniProtKB">
        <authorList>
            <consortium name="Ensembl"/>
        </authorList>
    </citation>
    <scope>IDENTIFICATION</scope>
</reference>
<name>A0A8C0HG04_CHEAB</name>
<protein>
    <submittedName>
        <fullName evidence="1">Uncharacterized protein</fullName>
    </submittedName>
</protein>
<dbReference type="Proteomes" id="UP000694404">
    <property type="component" value="Unplaced"/>
</dbReference>
<reference evidence="1" key="1">
    <citation type="submission" date="2025-08" db="UniProtKB">
        <authorList>
            <consortium name="Ensembl"/>
        </authorList>
    </citation>
    <scope>IDENTIFICATION</scope>
</reference>
<evidence type="ECO:0000313" key="1">
    <source>
        <dbReference type="Ensembl" id="ENSCABP00000021396.1"/>
    </source>
</evidence>
<organism evidence="1 2">
    <name type="scientific">Chelonoidis abingdonii</name>
    <name type="common">Abingdon island giant tortoise</name>
    <name type="synonym">Testudo abingdonii</name>
    <dbReference type="NCBI Taxonomy" id="106734"/>
    <lineage>
        <taxon>Eukaryota</taxon>
        <taxon>Metazoa</taxon>
        <taxon>Chordata</taxon>
        <taxon>Craniata</taxon>
        <taxon>Vertebrata</taxon>
        <taxon>Euteleostomi</taxon>
        <taxon>Archelosauria</taxon>
        <taxon>Testudinata</taxon>
        <taxon>Testudines</taxon>
        <taxon>Cryptodira</taxon>
        <taxon>Durocryptodira</taxon>
        <taxon>Testudinoidea</taxon>
        <taxon>Testudinidae</taxon>
        <taxon>Chelonoidis</taxon>
    </lineage>
</organism>
<accession>A0A8C0HG04</accession>
<dbReference type="Ensembl" id="ENSCABT00000023437.1">
    <property type="protein sequence ID" value="ENSCABP00000021396.1"/>
    <property type="gene ID" value="ENSCABG00000015764.1"/>
</dbReference>
<sequence>MLEEKQILPGELGYSILVTCPLHYLPFPQCLCHLKTLSVMILFSSKSLIKMLNRIGPKTDPCVTPQRNTARSSLPLETSIFLNLI</sequence>
<keyword evidence="2" id="KW-1185">Reference proteome</keyword>
<dbReference type="AlphaFoldDB" id="A0A8C0HG04"/>